<evidence type="ECO:0000313" key="15">
    <source>
        <dbReference type="Proteomes" id="UP000234950"/>
    </source>
</evidence>
<feature type="transmembrane region" description="Helical" evidence="12">
    <location>
        <begin position="9"/>
        <end position="32"/>
    </location>
</feature>
<keyword evidence="4" id="KW-0808">Transferase</keyword>
<proteinExistence type="predicted"/>
<dbReference type="InterPro" id="IPR003594">
    <property type="entry name" value="HATPase_dom"/>
</dbReference>
<evidence type="ECO:0000256" key="2">
    <source>
        <dbReference type="ARBA" id="ARBA00022475"/>
    </source>
</evidence>
<dbReference type="CDD" id="cd06225">
    <property type="entry name" value="HAMP"/>
    <property type="match status" value="1"/>
</dbReference>
<dbReference type="Gene3D" id="3.30.565.10">
    <property type="entry name" value="Histidine kinase-like ATPase, C-terminal domain"/>
    <property type="match status" value="1"/>
</dbReference>
<dbReference type="InterPro" id="IPR050640">
    <property type="entry name" value="Bact_2-comp_sensor_kinase"/>
</dbReference>
<dbReference type="Proteomes" id="UP000234950">
    <property type="component" value="Unassembled WGS sequence"/>
</dbReference>
<dbReference type="GO" id="GO:0000155">
    <property type="term" value="F:phosphorelay sensor kinase activity"/>
    <property type="evidence" value="ECO:0007669"/>
    <property type="project" value="InterPro"/>
</dbReference>
<evidence type="ECO:0000256" key="9">
    <source>
        <dbReference type="ARBA" id="ARBA00022989"/>
    </source>
</evidence>
<evidence type="ECO:0000256" key="3">
    <source>
        <dbReference type="ARBA" id="ARBA00022553"/>
    </source>
</evidence>
<keyword evidence="3" id="KW-0597">Phosphoprotein</keyword>
<name>A0A2N5HCG1_9BACI</name>
<dbReference type="EMBL" id="PGVE01000063">
    <property type="protein sequence ID" value="PLS03203.1"/>
    <property type="molecule type" value="Genomic_DNA"/>
</dbReference>
<evidence type="ECO:0000256" key="11">
    <source>
        <dbReference type="ARBA" id="ARBA00023136"/>
    </source>
</evidence>
<protein>
    <submittedName>
        <fullName evidence="14">Sensor histidine kinase</fullName>
    </submittedName>
</protein>
<keyword evidence="2" id="KW-1003">Cell membrane</keyword>
<dbReference type="SUPFAM" id="SSF55874">
    <property type="entry name" value="ATPase domain of HSP90 chaperone/DNA topoisomerase II/histidine kinase"/>
    <property type="match status" value="1"/>
</dbReference>
<feature type="transmembrane region" description="Helical" evidence="12">
    <location>
        <begin position="290"/>
        <end position="314"/>
    </location>
</feature>
<evidence type="ECO:0000256" key="8">
    <source>
        <dbReference type="ARBA" id="ARBA00022840"/>
    </source>
</evidence>
<keyword evidence="7 14" id="KW-0418">Kinase</keyword>
<evidence type="ECO:0000256" key="10">
    <source>
        <dbReference type="ARBA" id="ARBA00023012"/>
    </source>
</evidence>
<evidence type="ECO:0000313" key="14">
    <source>
        <dbReference type="EMBL" id="PLS03203.1"/>
    </source>
</evidence>
<keyword evidence="10" id="KW-0902">Two-component regulatory system</keyword>
<keyword evidence="11 12" id="KW-0472">Membrane</keyword>
<evidence type="ECO:0000256" key="1">
    <source>
        <dbReference type="ARBA" id="ARBA00004651"/>
    </source>
</evidence>
<keyword evidence="15" id="KW-1185">Reference proteome</keyword>
<evidence type="ECO:0000256" key="6">
    <source>
        <dbReference type="ARBA" id="ARBA00022741"/>
    </source>
</evidence>
<keyword evidence="5 12" id="KW-0812">Transmembrane</keyword>
<dbReference type="Pfam" id="PF02518">
    <property type="entry name" value="HATPase_c"/>
    <property type="match status" value="1"/>
</dbReference>
<dbReference type="PROSITE" id="PS50885">
    <property type="entry name" value="HAMP"/>
    <property type="match status" value="1"/>
</dbReference>
<dbReference type="PANTHER" id="PTHR34220:SF11">
    <property type="entry name" value="SENSOR PROTEIN KINASE HPTS"/>
    <property type="match status" value="1"/>
</dbReference>
<evidence type="ECO:0000256" key="12">
    <source>
        <dbReference type="SAM" id="Phobius"/>
    </source>
</evidence>
<dbReference type="Gene3D" id="6.10.340.10">
    <property type="match status" value="1"/>
</dbReference>
<keyword evidence="8" id="KW-0067">ATP-binding</keyword>
<dbReference type="InterPro" id="IPR003660">
    <property type="entry name" value="HAMP_dom"/>
</dbReference>
<accession>A0A2N5HCG1</accession>
<keyword evidence="6" id="KW-0547">Nucleotide-binding</keyword>
<gene>
    <name evidence="14" type="ORF">CVD27_16225</name>
</gene>
<keyword evidence="9 12" id="KW-1133">Transmembrane helix</keyword>
<evidence type="ECO:0000256" key="7">
    <source>
        <dbReference type="ARBA" id="ARBA00022777"/>
    </source>
</evidence>
<dbReference type="Pfam" id="PF06580">
    <property type="entry name" value="His_kinase"/>
    <property type="match status" value="1"/>
</dbReference>
<evidence type="ECO:0000259" key="13">
    <source>
        <dbReference type="PROSITE" id="PS50885"/>
    </source>
</evidence>
<dbReference type="CDD" id="cd12912">
    <property type="entry name" value="PDC2_MCP_like"/>
    <property type="match status" value="1"/>
</dbReference>
<organism evidence="14 15">
    <name type="scientific">Neobacillus cucumis</name>
    <dbReference type="NCBI Taxonomy" id="1740721"/>
    <lineage>
        <taxon>Bacteria</taxon>
        <taxon>Bacillati</taxon>
        <taxon>Bacillota</taxon>
        <taxon>Bacilli</taxon>
        <taxon>Bacillales</taxon>
        <taxon>Bacillaceae</taxon>
        <taxon>Neobacillus</taxon>
    </lineage>
</organism>
<dbReference type="GO" id="GO:0005886">
    <property type="term" value="C:plasma membrane"/>
    <property type="evidence" value="ECO:0007669"/>
    <property type="project" value="UniProtKB-SubCell"/>
</dbReference>
<dbReference type="GO" id="GO:0005524">
    <property type="term" value="F:ATP binding"/>
    <property type="evidence" value="ECO:0007669"/>
    <property type="project" value="UniProtKB-KW"/>
</dbReference>
<reference evidence="14 15" key="1">
    <citation type="submission" date="2017-11" db="EMBL/GenBank/DDBJ databases">
        <title>Comparitive Functional Genomics of Dry Heat Resistant strains isolated from the Viking Spacecraft.</title>
        <authorList>
            <person name="Seuylemezian A."/>
            <person name="Cooper K."/>
            <person name="Vaishampayan P."/>
        </authorList>
    </citation>
    <scope>NUCLEOTIDE SEQUENCE [LARGE SCALE GENOMIC DNA]</scope>
    <source>
        <strain evidence="14 15">V32-6</strain>
    </source>
</reference>
<dbReference type="InterPro" id="IPR010559">
    <property type="entry name" value="Sig_transdc_His_kin_internal"/>
</dbReference>
<dbReference type="AlphaFoldDB" id="A0A2N5HCG1"/>
<dbReference type="PANTHER" id="PTHR34220">
    <property type="entry name" value="SENSOR HISTIDINE KINASE YPDA"/>
    <property type="match status" value="1"/>
</dbReference>
<evidence type="ECO:0000256" key="5">
    <source>
        <dbReference type="ARBA" id="ARBA00022692"/>
    </source>
</evidence>
<comment type="caution">
    <text evidence="14">The sequence shown here is derived from an EMBL/GenBank/DDBJ whole genome shotgun (WGS) entry which is preliminary data.</text>
</comment>
<dbReference type="InterPro" id="IPR036890">
    <property type="entry name" value="HATPase_C_sf"/>
</dbReference>
<comment type="subcellular location">
    <subcellularLocation>
        <location evidence="1">Cell membrane</location>
        <topology evidence="1">Multi-pass membrane protein</topology>
    </subcellularLocation>
</comment>
<dbReference type="RefSeq" id="WP_101648932.1">
    <property type="nucleotide sequence ID" value="NZ_PGVE01000063.1"/>
</dbReference>
<dbReference type="SMART" id="SM00387">
    <property type="entry name" value="HATPase_c"/>
    <property type="match status" value="1"/>
</dbReference>
<evidence type="ECO:0000256" key="4">
    <source>
        <dbReference type="ARBA" id="ARBA00022679"/>
    </source>
</evidence>
<feature type="domain" description="HAMP" evidence="13">
    <location>
        <begin position="310"/>
        <end position="367"/>
    </location>
</feature>
<dbReference type="Gene3D" id="3.30.450.20">
    <property type="entry name" value="PAS domain"/>
    <property type="match status" value="1"/>
</dbReference>
<dbReference type="OrthoDB" id="9776552at2"/>
<sequence>MFFSLRNRLFIVFTCLLTIPLILLSFIIPSWFTSIIEEQTQELTVEAMDQYSLFIDSITTQAKDLGNQVLVNQTTQKWIKLETENANTPIGQRLLQKNQLKMLLSSMMVNNSNGMSISVVLNDGTGIWGNIPNIHQIDWYQDYTQNKQRYIRSHIDPFQPTQGNINSFILPLFDMNTFVSYGMIKVNFPSELLETSLNKTKIGKKGHAYLINHNGENILPGKVRTPKKVLKQTLIKLSDDKNQKGLIETEDHGEKYLVFYQKLGVGDWILISEVTKSELFAKVTHLQRNLLLSSAIVFFITIAASYMISSNIVSPLGKLAKAMRYIEKGDFSGAKRFMPTIKSANNEVGYLITVFNQTIDRLKKLIETEYEANLRRKDAEYKALLLQINPHFLNNTLEIIGGLAVQGKNKQVMDVSVHLGRMMRYSLNTHSDVVNLGEELKYIRSYTEILKVRYEEAIIINIEEDLGTRNLPIIKFILQPLVENAVKYSFIEKTSAEIFIKTKQSNHFIFIVIEDKGIGMSEEVISDLMSVEPKNDSNRVLMSKGSSIGLRNVISRLKLYYGSNFSYTIESEKNAGTRITLCINVDRGDRHVEGDHHR</sequence>